<protein>
    <submittedName>
        <fullName evidence="3">Uncharacterized protein</fullName>
    </submittedName>
</protein>
<dbReference type="Proteomes" id="UP001219355">
    <property type="component" value="Chromosome 1"/>
</dbReference>
<sequence>MSSPISSSTSRRALLEKSSNTIISPSLHLQMPDDSMNKSIKASMTSDIASISPPAVVGQKRSIDQVDHNLIRSANSSFSQARLEEEFYIYEEPSQSSVDIDREASYLRSTVIAESRRDRPEQESQESIGMSSLLNLSQSTENSFSNTRSTKTQRVINESAKPRSIVPTDPEQRKLFVEQKANLLLRQIQAAMKALDEKQTLDRRLADFEARYQAQKRQWESTVEHLNQNPEIIASMGPTTPKKKIPKLDPSPPLHERGRVVSMVPSSRNTSIGETGDKALMSSMQLVSPGKGSCADPIVVDQDLNCSVERMMAKVKRGEALDGLLKLMETTTEYDALDEWTG</sequence>
<evidence type="ECO:0000256" key="2">
    <source>
        <dbReference type="SAM" id="MobiDB-lite"/>
    </source>
</evidence>
<gene>
    <name evidence="3" type="ORF">PRK78_000643</name>
</gene>
<feature type="coiled-coil region" evidence="1">
    <location>
        <begin position="191"/>
        <end position="229"/>
    </location>
</feature>
<evidence type="ECO:0000313" key="4">
    <source>
        <dbReference type="Proteomes" id="UP001219355"/>
    </source>
</evidence>
<keyword evidence="4" id="KW-1185">Reference proteome</keyword>
<dbReference type="AlphaFoldDB" id="A0AAF0IHT9"/>
<evidence type="ECO:0000313" key="3">
    <source>
        <dbReference type="EMBL" id="WEW55214.1"/>
    </source>
</evidence>
<reference evidence="3" key="1">
    <citation type="submission" date="2023-03" db="EMBL/GenBank/DDBJ databases">
        <title>Emydomyces testavorans Genome Sequence.</title>
        <authorList>
            <person name="Hoyer L."/>
        </authorList>
    </citation>
    <scope>NUCLEOTIDE SEQUENCE</scope>
    <source>
        <strain evidence="3">16-2883</strain>
    </source>
</reference>
<keyword evidence="1" id="KW-0175">Coiled coil</keyword>
<evidence type="ECO:0000256" key="1">
    <source>
        <dbReference type="SAM" id="Coils"/>
    </source>
</evidence>
<accession>A0AAF0IHT9</accession>
<proteinExistence type="predicted"/>
<feature type="region of interest" description="Disordered" evidence="2">
    <location>
        <begin position="233"/>
        <end position="257"/>
    </location>
</feature>
<feature type="region of interest" description="Disordered" evidence="2">
    <location>
        <begin position="113"/>
        <end position="154"/>
    </location>
</feature>
<dbReference type="EMBL" id="CP120627">
    <property type="protein sequence ID" value="WEW55214.1"/>
    <property type="molecule type" value="Genomic_DNA"/>
</dbReference>
<feature type="compositionally biased region" description="Polar residues" evidence="2">
    <location>
        <begin position="125"/>
        <end position="154"/>
    </location>
</feature>
<organism evidence="3 4">
    <name type="scientific">Emydomyces testavorans</name>
    <dbReference type="NCBI Taxonomy" id="2070801"/>
    <lineage>
        <taxon>Eukaryota</taxon>
        <taxon>Fungi</taxon>
        <taxon>Dikarya</taxon>
        <taxon>Ascomycota</taxon>
        <taxon>Pezizomycotina</taxon>
        <taxon>Eurotiomycetes</taxon>
        <taxon>Eurotiomycetidae</taxon>
        <taxon>Onygenales</taxon>
        <taxon>Nannizziopsiaceae</taxon>
        <taxon>Emydomyces</taxon>
    </lineage>
</organism>
<name>A0AAF0IHT9_9EURO</name>